<dbReference type="InterPro" id="IPR000073">
    <property type="entry name" value="AB_hydrolase_1"/>
</dbReference>
<dbReference type="STRING" id="408074.SAMN05660909_05301"/>
<dbReference type="Proteomes" id="UP000199656">
    <property type="component" value="Unassembled WGS sequence"/>
</dbReference>
<proteinExistence type="predicted"/>
<evidence type="ECO:0000313" key="3">
    <source>
        <dbReference type="Proteomes" id="UP000199656"/>
    </source>
</evidence>
<dbReference type="AlphaFoldDB" id="A0A1H4GFW8"/>
<dbReference type="PANTHER" id="PTHR43689:SF8">
    <property type="entry name" value="ALPHA_BETA-HYDROLASES SUPERFAMILY PROTEIN"/>
    <property type="match status" value="1"/>
</dbReference>
<evidence type="ECO:0000313" key="2">
    <source>
        <dbReference type="EMBL" id="SEB08444.1"/>
    </source>
</evidence>
<organism evidence="2 3">
    <name type="scientific">Chitinophaga terrae</name>
    <name type="common">ex Kim and Jung 2007</name>
    <dbReference type="NCBI Taxonomy" id="408074"/>
    <lineage>
        <taxon>Bacteria</taxon>
        <taxon>Pseudomonadati</taxon>
        <taxon>Bacteroidota</taxon>
        <taxon>Chitinophagia</taxon>
        <taxon>Chitinophagales</taxon>
        <taxon>Chitinophagaceae</taxon>
        <taxon>Chitinophaga</taxon>
    </lineage>
</organism>
<dbReference type="InterPro" id="IPR029058">
    <property type="entry name" value="AB_hydrolase_fold"/>
</dbReference>
<name>A0A1H4GFW8_9BACT</name>
<accession>A0A1H4GFW8</accession>
<sequence length="271" mass="29406">MKSKQIAIGQHHLAYYEQNSEADHTIFFVHGNCTSSTAWKEQMSSPLLKDYRLVAFDLPAHGQSSTFPSYTMPALGEVIHTAASQLNKKGAQYIIAGVSIGTNVVAESLAFGQEAAGIVLAGPCIVGGSIGLQEVALPDIDLHVGFVEAAPVDEVKTYAILAGLAENSSQLDDFVTAYYQADKAFRPALWDSIISGRHSDEIALLQKAGKPALVIFGADEKICDINYLDNVRLPLWRDKIFKIPAAGHLVQSNQPGIFSQYLKEFADEIIK</sequence>
<gene>
    <name evidence="2" type="ORF">SAMN05660909_05301</name>
</gene>
<dbReference type="OrthoDB" id="9799612at2"/>
<dbReference type="Pfam" id="PF12697">
    <property type="entry name" value="Abhydrolase_6"/>
    <property type="match status" value="1"/>
</dbReference>
<reference evidence="3" key="1">
    <citation type="submission" date="2016-10" db="EMBL/GenBank/DDBJ databases">
        <authorList>
            <person name="Varghese N."/>
            <person name="Submissions S."/>
        </authorList>
    </citation>
    <scope>NUCLEOTIDE SEQUENCE [LARGE SCALE GENOMIC DNA]</scope>
    <source>
        <strain evidence="3">DSM 23920</strain>
    </source>
</reference>
<dbReference type="SUPFAM" id="SSF53474">
    <property type="entry name" value="alpha/beta-Hydrolases"/>
    <property type="match status" value="1"/>
</dbReference>
<feature type="domain" description="AB hydrolase-1" evidence="1">
    <location>
        <begin position="26"/>
        <end position="255"/>
    </location>
</feature>
<protein>
    <submittedName>
        <fullName evidence="2">Pimeloyl-ACP methyl ester carboxylesterase</fullName>
    </submittedName>
</protein>
<dbReference type="PANTHER" id="PTHR43689">
    <property type="entry name" value="HYDROLASE"/>
    <property type="match status" value="1"/>
</dbReference>
<dbReference type="EMBL" id="FNRL01000039">
    <property type="protein sequence ID" value="SEB08444.1"/>
    <property type="molecule type" value="Genomic_DNA"/>
</dbReference>
<dbReference type="Gene3D" id="3.40.50.1820">
    <property type="entry name" value="alpha/beta hydrolase"/>
    <property type="match status" value="1"/>
</dbReference>
<keyword evidence="3" id="KW-1185">Reference proteome</keyword>
<dbReference type="RefSeq" id="WP_089765766.1">
    <property type="nucleotide sequence ID" value="NZ_BKAT01000062.1"/>
</dbReference>
<evidence type="ECO:0000259" key="1">
    <source>
        <dbReference type="Pfam" id="PF12697"/>
    </source>
</evidence>